<dbReference type="InterPro" id="IPR037069">
    <property type="entry name" value="AcylCoA_DH/ox_N_sf"/>
</dbReference>
<organism evidence="2 3">
    <name type="scientific">Dermacoccus abyssi</name>
    <dbReference type="NCBI Taxonomy" id="322596"/>
    <lineage>
        <taxon>Bacteria</taxon>
        <taxon>Bacillati</taxon>
        <taxon>Actinomycetota</taxon>
        <taxon>Actinomycetes</taxon>
        <taxon>Micrococcales</taxon>
        <taxon>Dermacoccaceae</taxon>
        <taxon>Dermacoccus</taxon>
    </lineage>
</organism>
<dbReference type="PIRSF" id="PIRSF016578">
    <property type="entry name" value="HsaA"/>
    <property type="match status" value="1"/>
</dbReference>
<dbReference type="Gene3D" id="1.20.140.10">
    <property type="entry name" value="Butyryl-CoA Dehydrogenase, subunit A, domain 3"/>
    <property type="match status" value="1"/>
</dbReference>
<dbReference type="InterPro" id="IPR013786">
    <property type="entry name" value="AcylCoA_DH/ox_N"/>
</dbReference>
<dbReference type="EMBL" id="CP043031">
    <property type="protein sequence ID" value="QEH92555.1"/>
    <property type="molecule type" value="Genomic_DNA"/>
</dbReference>
<protein>
    <submittedName>
        <fullName evidence="2">Acyl-CoA dehydrogenase</fullName>
    </submittedName>
</protein>
<dbReference type="SUPFAM" id="SSF56645">
    <property type="entry name" value="Acyl-CoA dehydrogenase NM domain-like"/>
    <property type="match status" value="1"/>
</dbReference>
<dbReference type="InterPro" id="IPR036250">
    <property type="entry name" value="AcylCo_DH-like_C"/>
</dbReference>
<evidence type="ECO:0000259" key="1">
    <source>
        <dbReference type="Pfam" id="PF02771"/>
    </source>
</evidence>
<dbReference type="PANTHER" id="PTHR43884">
    <property type="entry name" value="ACYL-COA DEHYDROGENASE"/>
    <property type="match status" value="1"/>
</dbReference>
<dbReference type="InterPro" id="IPR009100">
    <property type="entry name" value="AcylCoA_DH/oxidase_NM_dom_sf"/>
</dbReference>
<evidence type="ECO:0000313" key="3">
    <source>
        <dbReference type="Proteomes" id="UP000323565"/>
    </source>
</evidence>
<dbReference type="PANTHER" id="PTHR43884:SF12">
    <property type="entry name" value="ISOVALERYL-COA DEHYDROGENASE, MITOCHONDRIAL-RELATED"/>
    <property type="match status" value="1"/>
</dbReference>
<gene>
    <name evidence="2" type="ORF">FV141_02630</name>
</gene>
<name>A0ABX5Z6L3_9MICO</name>
<reference evidence="2 3" key="1">
    <citation type="submission" date="2019-08" db="EMBL/GenBank/DDBJ databases">
        <title>Dermacoccus abyssi strain HZAU 226, whole genome Nanopore sequencing project.</title>
        <authorList>
            <person name="Guo A."/>
            <person name="Zhang X."/>
            <person name="Ruan Y."/>
            <person name="Liu W."/>
            <person name="Chen Q."/>
            <person name="Gu L."/>
        </authorList>
    </citation>
    <scope>NUCLEOTIDE SEQUENCE [LARGE SCALE GENOMIC DNA]</scope>
    <source>
        <strain evidence="2 3">HZAU 226</strain>
    </source>
</reference>
<dbReference type="Gene3D" id="2.40.110.10">
    <property type="entry name" value="Butyryl-CoA Dehydrogenase, subunit A, domain 2"/>
    <property type="match status" value="1"/>
</dbReference>
<dbReference type="Pfam" id="PF02771">
    <property type="entry name" value="Acyl-CoA_dh_N"/>
    <property type="match status" value="1"/>
</dbReference>
<keyword evidence="3" id="KW-1185">Reference proteome</keyword>
<feature type="domain" description="Acyl-CoA dehydrogenase/oxidase N-terminal" evidence="1">
    <location>
        <begin position="18"/>
        <end position="112"/>
    </location>
</feature>
<dbReference type="SUPFAM" id="SSF47203">
    <property type="entry name" value="Acyl-CoA dehydrogenase C-terminal domain-like"/>
    <property type="match status" value="1"/>
</dbReference>
<dbReference type="Gene3D" id="1.10.540.10">
    <property type="entry name" value="Acyl-CoA dehydrogenase/oxidase, N-terminal domain"/>
    <property type="match status" value="1"/>
</dbReference>
<accession>A0ABX5Z6L3</accession>
<dbReference type="Proteomes" id="UP000323565">
    <property type="component" value="Chromosome"/>
</dbReference>
<proteinExistence type="predicted"/>
<evidence type="ECO:0000313" key="2">
    <source>
        <dbReference type="EMBL" id="QEH92555.1"/>
    </source>
</evidence>
<sequence length="359" mass="37952">MTTTATRAPQTSVPTIDEALLEDIREHASALDRGEEQARRSFPKLGERGLLDLGAPHNSGGNLPAQVDVIRAVARECMSSAFALWATRMTIEYLRAAGTDTASRWTDELATGNRLGVTGMASAMKDVAGCGSVDLSATEVDGGYTISGSLRWASNLYNDSLMVSAARAGDGSKFVFALPLERDGVSLGKPFGLLGLGSTASSFVTLDEVFVSNDEVLSRNFETFLRGIRPTFLTLQTAMCVGLASKSLVEAREGLVGVNSVFAAEVDTTGGRHALIETTTRRLAASVGTEEAPRPKELLSMRLAAAEVATAAAGLEIRTAGGKGYASATPASRRFREATFIPVQSPSEGQLRWELSQAN</sequence>
<dbReference type="InterPro" id="IPR046373">
    <property type="entry name" value="Acyl-CoA_Oxase/DH_mid-dom_sf"/>
</dbReference>